<dbReference type="EMBL" id="CP048632">
    <property type="protein sequence ID" value="QIB39397.1"/>
    <property type="molecule type" value="Genomic_DNA"/>
</dbReference>
<dbReference type="KEGG" id="roy:G3A56_03610"/>
<dbReference type="GO" id="GO:0046872">
    <property type="term" value="F:metal ion binding"/>
    <property type="evidence" value="ECO:0007669"/>
    <property type="project" value="UniProtKB-KW"/>
</dbReference>
<keyword evidence="1" id="KW-0479">Metal-binding</keyword>
<evidence type="ECO:0000313" key="4">
    <source>
        <dbReference type="Proteomes" id="UP000464865"/>
    </source>
</evidence>
<dbReference type="Gene3D" id="3.40.50.1400">
    <property type="match status" value="1"/>
</dbReference>
<evidence type="ECO:0000256" key="1">
    <source>
        <dbReference type="ARBA" id="ARBA00022723"/>
    </source>
</evidence>
<organism evidence="3 4">
    <name type="scientific">Rhizobium oryzihabitans</name>
    <dbReference type="NCBI Taxonomy" id="2267833"/>
    <lineage>
        <taxon>Bacteria</taxon>
        <taxon>Pseudomonadati</taxon>
        <taxon>Pseudomonadota</taxon>
        <taxon>Alphaproteobacteria</taxon>
        <taxon>Hyphomicrobiales</taxon>
        <taxon>Rhizobiaceae</taxon>
        <taxon>Rhizobium/Agrobacterium group</taxon>
        <taxon>Rhizobium</taxon>
    </lineage>
</organism>
<dbReference type="PANTHER" id="PTHR43342">
    <property type="entry name" value="NADH-QUINONE OXIDOREDUCTASE, E SUBUNIT"/>
    <property type="match status" value="1"/>
</dbReference>
<dbReference type="SUPFAM" id="SSF52833">
    <property type="entry name" value="Thioredoxin-like"/>
    <property type="match status" value="1"/>
</dbReference>
<dbReference type="InterPro" id="IPR028431">
    <property type="entry name" value="NADP_DH_HndA-like"/>
</dbReference>
<gene>
    <name evidence="3" type="ORF">G3A56_03610</name>
</gene>
<name>A0A7L5BKH7_9HYPH</name>
<proteinExistence type="predicted"/>
<evidence type="ECO:0000313" key="3">
    <source>
        <dbReference type="EMBL" id="QIB39397.1"/>
    </source>
</evidence>
<dbReference type="PANTHER" id="PTHR43342:SF1">
    <property type="entry name" value="BIFURCATING [FEFE] HYDROGENASE GAMMA SUBUNIT"/>
    <property type="match status" value="1"/>
</dbReference>
<dbReference type="Gene3D" id="3.40.30.10">
    <property type="entry name" value="Glutaredoxin"/>
    <property type="match status" value="1"/>
</dbReference>
<keyword evidence="2" id="KW-0456">Lyase</keyword>
<dbReference type="InterPro" id="IPR036249">
    <property type="entry name" value="Thioredoxin-like_sf"/>
</dbReference>
<accession>A0A7L5BKH7</accession>
<dbReference type="SUPFAM" id="SSF53800">
    <property type="entry name" value="Chelatase"/>
    <property type="match status" value="1"/>
</dbReference>
<reference evidence="3 4" key="1">
    <citation type="submission" date="2020-02" db="EMBL/GenBank/DDBJ databases">
        <title>Plant-Promoting Endophytic Bacterium Rhizobium oryzihabitans sp. nov., Isolated from the Root of Rice.</title>
        <authorList>
            <person name="zhao J."/>
            <person name="Zhang G."/>
        </authorList>
    </citation>
    <scope>NUCLEOTIDE SEQUENCE [LARGE SCALE GENOMIC DNA]</scope>
    <source>
        <strain evidence="3 4">M15</strain>
    </source>
</reference>
<dbReference type="InterPro" id="IPR002762">
    <property type="entry name" value="CbiX-like"/>
</dbReference>
<dbReference type="Pfam" id="PF01257">
    <property type="entry name" value="2Fe-2S_thioredx"/>
    <property type="match status" value="1"/>
</dbReference>
<protein>
    <submittedName>
        <fullName evidence="3">NADH:ubiquinone oxidoreductase</fullName>
    </submittedName>
</protein>
<keyword evidence="4" id="KW-1185">Reference proteome</keyword>
<dbReference type="GO" id="GO:0016829">
    <property type="term" value="F:lyase activity"/>
    <property type="evidence" value="ECO:0007669"/>
    <property type="project" value="UniProtKB-KW"/>
</dbReference>
<dbReference type="CDD" id="cd02980">
    <property type="entry name" value="TRX_Fd_family"/>
    <property type="match status" value="1"/>
</dbReference>
<evidence type="ECO:0000256" key="2">
    <source>
        <dbReference type="ARBA" id="ARBA00023239"/>
    </source>
</evidence>
<sequence>MLLVAKSAFAAAPHQDMQRLATLAGQLRGARTVRVAFTEQGTPSLREALGALIDEGVGNLLLVPLMLPLEPSFQNWLTKTLKRWRAADPRPWPSLSITASPTASTLMARLLEDLAGTAQALDLSSSVRPAGEGSLVPAQKRRVLVCQGAPCNSAGADAIWGHLRNQQERQKLRVTGDGTMTAKSTCLGPCNLAPVMQVFPEGTYYGGVTEEAVDRIVAEHLLGGCVVEDFAYHPTGRKQRLRNLSE</sequence>
<keyword evidence="3" id="KW-0830">Ubiquinone</keyword>
<dbReference type="Pfam" id="PF01903">
    <property type="entry name" value="CbiX"/>
    <property type="match status" value="1"/>
</dbReference>
<dbReference type="AlphaFoldDB" id="A0A7L5BKH7"/>
<dbReference type="Proteomes" id="UP000464865">
    <property type="component" value="Chromosome M15-11"/>
</dbReference>